<dbReference type="Proteomes" id="UP000623687">
    <property type="component" value="Unassembled WGS sequence"/>
</dbReference>
<keyword evidence="2" id="KW-0479">Metal-binding</keyword>
<evidence type="ECO:0000256" key="5">
    <source>
        <dbReference type="ARBA" id="ARBA00023242"/>
    </source>
</evidence>
<evidence type="ECO:0000256" key="4">
    <source>
        <dbReference type="ARBA" id="ARBA00022833"/>
    </source>
</evidence>
<comment type="subcellular location">
    <subcellularLocation>
        <location evidence="1">Nucleus</location>
    </subcellularLocation>
</comment>
<dbReference type="GO" id="GO:0008270">
    <property type="term" value="F:zinc ion binding"/>
    <property type="evidence" value="ECO:0007669"/>
    <property type="project" value="UniProtKB-KW"/>
</dbReference>
<comment type="caution">
    <text evidence="7">The sequence shown here is derived from an EMBL/GenBank/DDBJ whole genome shotgun (WGS) entry which is preliminary data.</text>
</comment>
<keyword evidence="4" id="KW-0862">Zinc</keyword>
<dbReference type="SUPFAM" id="SSF53098">
    <property type="entry name" value="Ribonuclease H-like"/>
    <property type="match status" value="1"/>
</dbReference>
<dbReference type="RefSeq" id="XP_036629820.1">
    <property type="nucleotide sequence ID" value="XM_036778392.1"/>
</dbReference>
<evidence type="ECO:0000256" key="3">
    <source>
        <dbReference type="ARBA" id="ARBA00022771"/>
    </source>
</evidence>
<evidence type="ECO:0000313" key="8">
    <source>
        <dbReference type="Proteomes" id="UP000623687"/>
    </source>
</evidence>
<gene>
    <name evidence="7" type="ORF">PC9H_008885</name>
</gene>
<evidence type="ECO:0000313" key="7">
    <source>
        <dbReference type="EMBL" id="KAF7426516.1"/>
    </source>
</evidence>
<name>A0A8H6ZTH3_PLEOS</name>
<dbReference type="PANTHER" id="PTHR46481:SF10">
    <property type="entry name" value="ZINC FINGER BED DOMAIN-CONTAINING PROTEIN 39"/>
    <property type="match status" value="1"/>
</dbReference>
<dbReference type="InterPro" id="IPR052035">
    <property type="entry name" value="ZnF_BED_domain_contain"/>
</dbReference>
<keyword evidence="5" id="KW-0539">Nucleus</keyword>
<evidence type="ECO:0000256" key="1">
    <source>
        <dbReference type="ARBA" id="ARBA00004123"/>
    </source>
</evidence>
<keyword evidence="8" id="KW-1185">Reference proteome</keyword>
<proteinExistence type="predicted"/>
<protein>
    <recommendedName>
        <fullName evidence="6">HAT C-terminal dimerisation domain-containing protein</fullName>
    </recommendedName>
</protein>
<sequence length="192" mass="22399">MAPMMLILDVKTRWSSTYQMLLLDPRIAYKGLKEDYKDDETLLSGLEKSKATLRAHFNEFYRAPPAPDPSTTTTLQSISPADYDFMARYEIKDRVSVDELEEFWNLPREDIRTCDPIQWWYSRRHHFPSLYRLARNLLAIPGSAVAVERIFSGARDTISLRRASLKPQTIEILMLLKHRLRLARTSTVQSHK</sequence>
<dbReference type="InterPro" id="IPR008906">
    <property type="entry name" value="HATC_C_dom"/>
</dbReference>
<reference evidence="7" key="1">
    <citation type="submission" date="2019-07" db="EMBL/GenBank/DDBJ databases">
        <authorList>
            <person name="Palmer J.M."/>
        </authorList>
    </citation>
    <scope>NUCLEOTIDE SEQUENCE</scope>
    <source>
        <strain evidence="7">PC9</strain>
    </source>
</reference>
<feature type="domain" description="HAT C-terminal dimerisation" evidence="6">
    <location>
        <begin position="104"/>
        <end position="178"/>
    </location>
</feature>
<keyword evidence="3" id="KW-0863">Zinc-finger</keyword>
<dbReference type="InterPro" id="IPR012337">
    <property type="entry name" value="RNaseH-like_sf"/>
</dbReference>
<dbReference type="GO" id="GO:0005634">
    <property type="term" value="C:nucleus"/>
    <property type="evidence" value="ECO:0007669"/>
    <property type="project" value="UniProtKB-SubCell"/>
</dbReference>
<dbReference type="OrthoDB" id="1607513at2759"/>
<organism evidence="7 8">
    <name type="scientific">Pleurotus ostreatus</name>
    <name type="common">Oyster mushroom</name>
    <name type="synonym">White-rot fungus</name>
    <dbReference type="NCBI Taxonomy" id="5322"/>
    <lineage>
        <taxon>Eukaryota</taxon>
        <taxon>Fungi</taxon>
        <taxon>Dikarya</taxon>
        <taxon>Basidiomycota</taxon>
        <taxon>Agaricomycotina</taxon>
        <taxon>Agaricomycetes</taxon>
        <taxon>Agaricomycetidae</taxon>
        <taxon>Agaricales</taxon>
        <taxon>Pleurotineae</taxon>
        <taxon>Pleurotaceae</taxon>
        <taxon>Pleurotus</taxon>
    </lineage>
</organism>
<evidence type="ECO:0000256" key="2">
    <source>
        <dbReference type="ARBA" id="ARBA00022723"/>
    </source>
</evidence>
<dbReference type="GeneID" id="59378703"/>
<dbReference type="GO" id="GO:0046983">
    <property type="term" value="F:protein dimerization activity"/>
    <property type="evidence" value="ECO:0007669"/>
    <property type="project" value="InterPro"/>
</dbReference>
<accession>A0A8H6ZTH3</accession>
<dbReference type="AlphaFoldDB" id="A0A8H6ZTH3"/>
<dbReference type="EMBL" id="JACETU010000006">
    <property type="protein sequence ID" value="KAF7426516.1"/>
    <property type="molecule type" value="Genomic_DNA"/>
</dbReference>
<dbReference type="Pfam" id="PF05699">
    <property type="entry name" value="Dimer_Tnp_hAT"/>
    <property type="match status" value="1"/>
</dbReference>
<evidence type="ECO:0000259" key="6">
    <source>
        <dbReference type="Pfam" id="PF05699"/>
    </source>
</evidence>
<dbReference type="VEuPathDB" id="FungiDB:PC9H_008885"/>
<dbReference type="PANTHER" id="PTHR46481">
    <property type="entry name" value="ZINC FINGER BED DOMAIN-CONTAINING PROTEIN 4"/>
    <property type="match status" value="1"/>
</dbReference>